<dbReference type="Gene3D" id="3.40.50.1820">
    <property type="entry name" value="alpha/beta hydrolase"/>
    <property type="match status" value="1"/>
</dbReference>
<dbReference type="InterPro" id="IPR029058">
    <property type="entry name" value="AB_hydrolase_fold"/>
</dbReference>
<evidence type="ECO:0000313" key="1">
    <source>
        <dbReference type="EMBL" id="SEN96053.1"/>
    </source>
</evidence>
<dbReference type="InterPro" id="IPR010662">
    <property type="entry name" value="RBBP9/YdeN"/>
</dbReference>
<name>A0A1H8KT33_9RHOB</name>
<keyword evidence="2" id="KW-1185">Reference proteome</keyword>
<dbReference type="Proteomes" id="UP000199054">
    <property type="component" value="Unassembled WGS sequence"/>
</dbReference>
<dbReference type="SUPFAM" id="SSF53474">
    <property type="entry name" value="alpha/beta-Hydrolases"/>
    <property type="match status" value="1"/>
</dbReference>
<evidence type="ECO:0000313" key="2">
    <source>
        <dbReference type="Proteomes" id="UP000199054"/>
    </source>
</evidence>
<dbReference type="RefSeq" id="WP_090614272.1">
    <property type="nucleotide sequence ID" value="NZ_CP067126.1"/>
</dbReference>
<proteinExistence type="predicted"/>
<dbReference type="OrthoDB" id="9804993at2"/>
<reference evidence="1 2" key="1">
    <citation type="submission" date="2016-10" db="EMBL/GenBank/DDBJ databases">
        <authorList>
            <person name="de Groot N.N."/>
        </authorList>
    </citation>
    <scope>NUCLEOTIDE SEQUENCE [LARGE SCALE GENOMIC DNA]</scope>
    <source>
        <strain evidence="1 2">DSM 8512</strain>
    </source>
</reference>
<sequence>MTTTIIVPGLDGSATPHWQDWWARTDPNAIMVEFDDPHRPAPERDEAKLAGMILRHPGSILVGHSLGSVLIARMLARWPDLRIGAAMLVAPANPASSERLSRFDPLPESRFDIPAVVVASHDDPWMTFAQAGYLAGRWGADLLDLGHVGHINVASGFGPWPGGKLIRDWLEEKAQATPMIAAGLSRHQPQPALARH</sequence>
<evidence type="ECO:0008006" key="3">
    <source>
        <dbReference type="Google" id="ProtNLM"/>
    </source>
</evidence>
<organism evidence="1 2">
    <name type="scientific">Paracoccus alcaliphilus</name>
    <dbReference type="NCBI Taxonomy" id="34002"/>
    <lineage>
        <taxon>Bacteria</taxon>
        <taxon>Pseudomonadati</taxon>
        <taxon>Pseudomonadota</taxon>
        <taxon>Alphaproteobacteria</taxon>
        <taxon>Rhodobacterales</taxon>
        <taxon>Paracoccaceae</taxon>
        <taxon>Paracoccus</taxon>
    </lineage>
</organism>
<dbReference type="Pfam" id="PF06821">
    <property type="entry name" value="Ser_hydrolase"/>
    <property type="match status" value="1"/>
</dbReference>
<accession>A0A1H8KT33</accession>
<dbReference type="GO" id="GO:0016787">
    <property type="term" value="F:hydrolase activity"/>
    <property type="evidence" value="ECO:0007669"/>
    <property type="project" value="InterPro"/>
</dbReference>
<dbReference type="AlphaFoldDB" id="A0A1H8KT33"/>
<protein>
    <recommendedName>
        <fullName evidence="3">Alpha/beta hydrolase family protein</fullName>
    </recommendedName>
</protein>
<gene>
    <name evidence="1" type="ORF">SAMN04489859_102447</name>
</gene>
<dbReference type="EMBL" id="FODE01000024">
    <property type="protein sequence ID" value="SEN96053.1"/>
    <property type="molecule type" value="Genomic_DNA"/>
</dbReference>